<reference evidence="2" key="1">
    <citation type="submission" date="2015-04" db="UniProtKB">
        <authorList>
            <consortium name="EnsemblPlants"/>
        </authorList>
    </citation>
    <scope>IDENTIFICATION</scope>
</reference>
<dbReference type="Proteomes" id="UP000008021">
    <property type="component" value="Chromosome 7"/>
</dbReference>
<protein>
    <submittedName>
        <fullName evidence="2">Uncharacterized protein</fullName>
    </submittedName>
</protein>
<feature type="region of interest" description="Disordered" evidence="1">
    <location>
        <begin position="143"/>
        <end position="198"/>
    </location>
</feature>
<feature type="compositionally biased region" description="Basic and acidic residues" evidence="1">
    <location>
        <begin position="173"/>
        <end position="194"/>
    </location>
</feature>
<evidence type="ECO:0000313" key="3">
    <source>
        <dbReference type="Proteomes" id="UP000008021"/>
    </source>
</evidence>
<accession>A0A0E0EBI8</accession>
<evidence type="ECO:0000256" key="1">
    <source>
        <dbReference type="SAM" id="MobiDB-lite"/>
    </source>
</evidence>
<dbReference type="Gramene" id="OMERI07G11860.1">
    <property type="protein sequence ID" value="OMERI07G11860.1"/>
    <property type="gene ID" value="OMERI07G11860"/>
</dbReference>
<keyword evidence="3" id="KW-1185">Reference proteome</keyword>
<feature type="region of interest" description="Disordered" evidence="1">
    <location>
        <begin position="39"/>
        <end position="123"/>
    </location>
</feature>
<evidence type="ECO:0000313" key="2">
    <source>
        <dbReference type="EnsemblPlants" id="OMERI07G11860.1"/>
    </source>
</evidence>
<dbReference type="HOGENOM" id="CLU_1236737_0_0_1"/>
<name>A0A0E0EBI8_9ORYZ</name>
<dbReference type="AlphaFoldDB" id="A0A0E0EBI8"/>
<proteinExistence type="predicted"/>
<feature type="compositionally biased region" description="Pro residues" evidence="1">
    <location>
        <begin position="47"/>
        <end position="58"/>
    </location>
</feature>
<reference evidence="2" key="2">
    <citation type="submission" date="2018-05" db="EMBL/GenBank/DDBJ databases">
        <title>OmerRS3 (Oryza meridionalis Reference Sequence Version 3).</title>
        <authorList>
            <person name="Zhang J."/>
            <person name="Kudrna D."/>
            <person name="Lee S."/>
            <person name="Talag J."/>
            <person name="Welchert J."/>
            <person name="Wing R.A."/>
        </authorList>
    </citation>
    <scope>NUCLEOTIDE SEQUENCE [LARGE SCALE GENOMIC DNA]</scope>
    <source>
        <strain evidence="2">cv. OR44</strain>
    </source>
</reference>
<dbReference type="STRING" id="40149.A0A0E0EBI8"/>
<organism evidence="2">
    <name type="scientific">Oryza meridionalis</name>
    <dbReference type="NCBI Taxonomy" id="40149"/>
    <lineage>
        <taxon>Eukaryota</taxon>
        <taxon>Viridiplantae</taxon>
        <taxon>Streptophyta</taxon>
        <taxon>Embryophyta</taxon>
        <taxon>Tracheophyta</taxon>
        <taxon>Spermatophyta</taxon>
        <taxon>Magnoliopsida</taxon>
        <taxon>Liliopsida</taxon>
        <taxon>Poales</taxon>
        <taxon>Poaceae</taxon>
        <taxon>BOP clade</taxon>
        <taxon>Oryzoideae</taxon>
        <taxon>Oryzeae</taxon>
        <taxon>Oryzinae</taxon>
        <taxon>Oryza</taxon>
    </lineage>
</organism>
<sequence>MEQKRLRLVGANRDQSAVAAAATQALGRQWRCCAGDFLDAGTTISVPPDPPWEPPPPSSSSDPPREAVAAGGSGRGKPPAPLSPSDPPREAAATAGSGRGKRPAPPVPPDLPAGSRRTPPLSLLFRSRMESCLRRLRAVRERRRGTGDAGEGTWRGASEGWGAGGVAPAVGRGEGRGRGIARREGAEREEKLAVGDDQSLSGDEVVSVSLGSRLIALHLKAIFT</sequence>
<dbReference type="EnsemblPlants" id="OMERI07G11860.1">
    <property type="protein sequence ID" value="OMERI07G11860.1"/>
    <property type="gene ID" value="OMERI07G11860"/>
</dbReference>